<sequence>MTKRIVLDKGFFGTEVGEITDSGRLYLRQADGTSTYYGDIEPDGIYAERGWGGREKVVDISSSGNLYLARDSGVYTHGTKIGSISEDGTVRDARDRRIGEVRGWHPPIGSPEEGGGGAGITVAMVAIVIIGIMFAGAGVVFYPALLGSSSVSATSKVGIVVTTVATILTSVLAGALSSERTVKGLFRSIYPASWLVSTVVFVIYSIVTDDLDGAGIFLLVLGGALLSLGWGFVTAGVSAIVFYIVRKVSSPGK</sequence>
<accession>A0A921LQM2</accession>
<keyword evidence="1" id="KW-0472">Membrane</keyword>
<evidence type="ECO:0000256" key="1">
    <source>
        <dbReference type="SAM" id="Phobius"/>
    </source>
</evidence>
<reference evidence="2" key="1">
    <citation type="journal article" date="2021" name="PeerJ">
        <title>Extensive microbial diversity within the chicken gut microbiome revealed by metagenomics and culture.</title>
        <authorList>
            <person name="Gilroy R."/>
            <person name="Ravi A."/>
            <person name="Getino M."/>
            <person name="Pursley I."/>
            <person name="Horton D.L."/>
            <person name="Alikhan N.F."/>
            <person name="Baker D."/>
            <person name="Gharbi K."/>
            <person name="Hall N."/>
            <person name="Watson M."/>
            <person name="Adriaenssens E.M."/>
            <person name="Foster-Nyarko E."/>
            <person name="Jarju S."/>
            <person name="Secka A."/>
            <person name="Antonio M."/>
            <person name="Oren A."/>
            <person name="Chaudhuri R.R."/>
            <person name="La Ragione R."/>
            <person name="Hildebrand F."/>
            <person name="Pallen M.J."/>
        </authorList>
    </citation>
    <scope>NUCLEOTIDE SEQUENCE</scope>
    <source>
        <strain evidence="2">ChiGjej2B2-7701</strain>
    </source>
</reference>
<evidence type="ECO:0000313" key="3">
    <source>
        <dbReference type="Proteomes" id="UP000746751"/>
    </source>
</evidence>
<proteinExistence type="predicted"/>
<reference evidence="2" key="2">
    <citation type="submission" date="2021-09" db="EMBL/GenBank/DDBJ databases">
        <authorList>
            <person name="Gilroy R."/>
        </authorList>
    </citation>
    <scope>NUCLEOTIDE SEQUENCE</scope>
    <source>
        <strain evidence="2">ChiGjej2B2-7701</strain>
    </source>
</reference>
<keyword evidence="1" id="KW-0812">Transmembrane</keyword>
<keyword evidence="1" id="KW-1133">Transmembrane helix</keyword>
<dbReference type="AlphaFoldDB" id="A0A921LQM2"/>
<dbReference type="Proteomes" id="UP000746751">
    <property type="component" value="Unassembled WGS sequence"/>
</dbReference>
<gene>
    <name evidence="2" type="ORF">K8U80_01600</name>
</gene>
<comment type="caution">
    <text evidence="2">The sequence shown here is derived from an EMBL/GenBank/DDBJ whole genome shotgun (WGS) entry which is preliminary data.</text>
</comment>
<name>A0A921LQM2_9ACTN</name>
<organism evidence="2 3">
    <name type="scientific">Collinsella ihumii</name>
    <dbReference type="NCBI Taxonomy" id="1720204"/>
    <lineage>
        <taxon>Bacteria</taxon>
        <taxon>Bacillati</taxon>
        <taxon>Actinomycetota</taxon>
        <taxon>Coriobacteriia</taxon>
        <taxon>Coriobacteriales</taxon>
        <taxon>Coriobacteriaceae</taxon>
        <taxon>Collinsella</taxon>
    </lineage>
</organism>
<feature type="transmembrane region" description="Helical" evidence="1">
    <location>
        <begin position="120"/>
        <end position="145"/>
    </location>
</feature>
<feature type="transmembrane region" description="Helical" evidence="1">
    <location>
        <begin position="188"/>
        <end position="207"/>
    </location>
</feature>
<evidence type="ECO:0000313" key="2">
    <source>
        <dbReference type="EMBL" id="HJG30069.1"/>
    </source>
</evidence>
<protein>
    <submittedName>
        <fullName evidence="2">Uncharacterized protein</fullName>
    </submittedName>
</protein>
<dbReference type="EMBL" id="DYVF01000013">
    <property type="protein sequence ID" value="HJG30069.1"/>
    <property type="molecule type" value="Genomic_DNA"/>
</dbReference>
<feature type="transmembrane region" description="Helical" evidence="1">
    <location>
        <begin position="213"/>
        <end position="245"/>
    </location>
</feature>
<feature type="transmembrane region" description="Helical" evidence="1">
    <location>
        <begin position="157"/>
        <end position="176"/>
    </location>
</feature>